<organism evidence="2 3">
    <name type="scientific">Enorma phocaeensis</name>
    <dbReference type="NCBI Taxonomy" id="1871019"/>
    <lineage>
        <taxon>Bacteria</taxon>
        <taxon>Bacillati</taxon>
        <taxon>Actinomycetota</taxon>
        <taxon>Coriobacteriia</taxon>
        <taxon>Coriobacteriales</taxon>
        <taxon>Coriobacteriaceae</taxon>
        <taxon>Enorma</taxon>
    </lineage>
</organism>
<dbReference type="Proteomes" id="UP000753256">
    <property type="component" value="Unassembled WGS sequence"/>
</dbReference>
<evidence type="ECO:0000313" key="3">
    <source>
        <dbReference type="Proteomes" id="UP000753256"/>
    </source>
</evidence>
<evidence type="ECO:0000313" key="2">
    <source>
        <dbReference type="EMBL" id="HJG37692.1"/>
    </source>
</evidence>
<name>A0A921ITU1_9ACTN</name>
<feature type="transmembrane region" description="Helical" evidence="1">
    <location>
        <begin position="214"/>
        <end position="238"/>
    </location>
</feature>
<feature type="transmembrane region" description="Helical" evidence="1">
    <location>
        <begin position="591"/>
        <end position="611"/>
    </location>
</feature>
<feature type="transmembrane region" description="Helical" evidence="1">
    <location>
        <begin position="565"/>
        <end position="585"/>
    </location>
</feature>
<feature type="transmembrane region" description="Helical" evidence="1">
    <location>
        <begin position="148"/>
        <end position="167"/>
    </location>
</feature>
<feature type="transmembrane region" description="Helical" evidence="1">
    <location>
        <begin position="360"/>
        <end position="382"/>
    </location>
</feature>
<feature type="transmembrane region" description="Helical" evidence="1">
    <location>
        <begin position="94"/>
        <end position="118"/>
    </location>
</feature>
<gene>
    <name evidence="2" type="ORF">K8V70_07530</name>
</gene>
<reference evidence="2" key="2">
    <citation type="submission" date="2021-09" db="EMBL/GenBank/DDBJ databases">
        <authorList>
            <person name="Gilroy R."/>
        </authorList>
    </citation>
    <scope>NUCLEOTIDE SEQUENCE</scope>
    <source>
        <strain evidence="2">ChiHjej13B12-9602</strain>
    </source>
</reference>
<dbReference type="InterPro" id="IPR046062">
    <property type="entry name" value="DUF6020"/>
</dbReference>
<dbReference type="Pfam" id="PF19484">
    <property type="entry name" value="DUF6020"/>
    <property type="match status" value="1"/>
</dbReference>
<feature type="transmembrane region" description="Helical" evidence="1">
    <location>
        <begin position="276"/>
        <end position="292"/>
    </location>
</feature>
<dbReference type="RefSeq" id="WP_273190607.1">
    <property type="nucleotide sequence ID" value="NZ_DYUZ01000029.1"/>
</dbReference>
<proteinExistence type="predicted"/>
<keyword evidence="1" id="KW-0472">Membrane</keyword>
<dbReference type="AlphaFoldDB" id="A0A921ITU1"/>
<feature type="transmembrane region" description="Helical" evidence="1">
    <location>
        <begin position="537"/>
        <end position="558"/>
    </location>
</feature>
<keyword evidence="1" id="KW-1133">Transmembrane helix</keyword>
<accession>A0A921ITU1</accession>
<feature type="transmembrane region" description="Helical" evidence="1">
    <location>
        <begin position="323"/>
        <end position="340"/>
    </location>
</feature>
<evidence type="ECO:0000256" key="1">
    <source>
        <dbReference type="SAM" id="Phobius"/>
    </source>
</evidence>
<reference evidence="2" key="1">
    <citation type="journal article" date="2021" name="PeerJ">
        <title>Extensive microbial diversity within the chicken gut microbiome revealed by metagenomics and culture.</title>
        <authorList>
            <person name="Gilroy R."/>
            <person name="Ravi A."/>
            <person name="Getino M."/>
            <person name="Pursley I."/>
            <person name="Horton D.L."/>
            <person name="Alikhan N.F."/>
            <person name="Baker D."/>
            <person name="Gharbi K."/>
            <person name="Hall N."/>
            <person name="Watson M."/>
            <person name="Adriaenssens E.M."/>
            <person name="Foster-Nyarko E."/>
            <person name="Jarju S."/>
            <person name="Secka A."/>
            <person name="Antonio M."/>
            <person name="Oren A."/>
            <person name="Chaudhuri R.R."/>
            <person name="La Ragione R."/>
            <person name="Hildebrand F."/>
            <person name="Pallen M.J."/>
        </authorList>
    </citation>
    <scope>NUCLEOTIDE SEQUENCE</scope>
    <source>
        <strain evidence="2">ChiHjej13B12-9602</strain>
    </source>
</reference>
<feature type="transmembrane region" description="Helical" evidence="1">
    <location>
        <begin position="26"/>
        <end position="43"/>
    </location>
</feature>
<comment type="caution">
    <text evidence="2">The sequence shown here is derived from an EMBL/GenBank/DDBJ whole genome shotgun (WGS) entry which is preliminary data.</text>
</comment>
<keyword evidence="1" id="KW-0812">Transmembrane</keyword>
<dbReference type="EMBL" id="DYUZ01000029">
    <property type="protein sequence ID" value="HJG37692.1"/>
    <property type="molecule type" value="Genomic_DNA"/>
</dbReference>
<protein>
    <submittedName>
        <fullName evidence="2">DUF6020 family protein</fullName>
    </submittedName>
</protein>
<feature type="transmembrane region" description="Helical" evidence="1">
    <location>
        <begin position="55"/>
        <end position="74"/>
    </location>
</feature>
<feature type="transmembrane region" description="Helical" evidence="1">
    <location>
        <begin position="299"/>
        <end position="317"/>
    </location>
</feature>
<sequence>MIAGVLLGAAGASVLALYLRYQPETLVRFILFGLILLSCRYRAGSAASLSIAERVTHGVFSALLSLAIVLGYHIQLTEGLTYSGTVEDNYISPYGPFDLVAFAVIAVTLHVMLTAAFLKLKEVASSRRAQSGQPRGLVHPGDVPARRVALYAVLIFALWIPYLLTYWPGFIFGDSTVSLSQAVGGAPLANQHPVVYTLFIKVCIRLMERIGLDITWGCGLYSICQMSFMAICFGYMATWLEVRTGWGHRLGWILAFAAGISHELGGYSVAMWKDPMFSAALMAMSLLVFDIVQFPDCRLSARSTALLAALAVVVIFLRSNGLYVIALVVLVLIGGALWGMRRRHGGGAAHRAPSGGCVRFAVPAVALVAVVAFYGVVTGPLYRALGVYSVPTVESVGVPLNQMARVAALDGSMSERDREYMDELLTSGDYRSQYRPTCTDMLKWSGDFNGALIDNGEFWERWTSMLVRNPITYLEAWELQTCGFWTVNVPLAVTFEDNIESGVPRNFGTELQDNWNIQAQNLFGSELAYDLFPYHTWSVPVGIVLWTVLYLALCLILLNVRGFVVSLLPVLGLLATLLIASPIWYWPRYGAAAQFLIPFYVFLLAAACGAFRKDGAKSRDPLPQAGTEIGEAKNRHASL</sequence>